<evidence type="ECO:0000313" key="2">
    <source>
        <dbReference type="Proteomes" id="UP000283433"/>
    </source>
</evidence>
<dbReference type="Proteomes" id="UP000283433">
    <property type="component" value="Unassembled WGS sequence"/>
</dbReference>
<reference evidence="1 2" key="1">
    <citation type="submission" date="2016-07" db="EMBL/GenBank/DDBJ databases">
        <title>Genome of Pelobium manganitolerans.</title>
        <authorList>
            <person name="Wu S."/>
            <person name="Wang G."/>
        </authorList>
    </citation>
    <scope>NUCLEOTIDE SEQUENCE [LARGE SCALE GENOMIC DNA]</scope>
    <source>
        <strain evidence="1 2">YS-25</strain>
    </source>
</reference>
<comment type="caution">
    <text evidence="1">The sequence shown here is derived from an EMBL/GenBank/DDBJ whole genome shotgun (WGS) entry which is preliminary data.</text>
</comment>
<name>A0A419S365_9SPHI</name>
<dbReference type="RefSeq" id="WP_120182644.1">
    <property type="nucleotide sequence ID" value="NZ_MBTA01000027.1"/>
</dbReference>
<evidence type="ECO:0008006" key="3">
    <source>
        <dbReference type="Google" id="ProtNLM"/>
    </source>
</evidence>
<evidence type="ECO:0000313" key="1">
    <source>
        <dbReference type="EMBL" id="RKD13738.1"/>
    </source>
</evidence>
<dbReference type="Pfam" id="PF04245">
    <property type="entry name" value="NA37"/>
    <property type="match status" value="1"/>
</dbReference>
<accession>A0A419S365</accession>
<proteinExistence type="predicted"/>
<dbReference type="EMBL" id="MBTA01000027">
    <property type="protein sequence ID" value="RKD13738.1"/>
    <property type="molecule type" value="Genomic_DNA"/>
</dbReference>
<dbReference type="GO" id="GO:0009295">
    <property type="term" value="C:nucleoid"/>
    <property type="evidence" value="ECO:0007669"/>
    <property type="project" value="InterPro"/>
</dbReference>
<dbReference type="InterPro" id="IPR007358">
    <property type="entry name" value="Nucleoid_associated_NdpA"/>
</dbReference>
<sequence length="351" mass="40475">MITTFEASLQQLSVHRVGNKAQDEYMVLSDAPLRTDEDLLRNLLMTYFLKPFEKVNEVYRFTHATEDLALNEICSFAKKAFADETQFHQLSQQITKHLYDVSAHPKIKAGEVYIASFDKVQIEGELHQALGIFKSETKETYLKVYPDAGGFALSYEQEAINIQKLDKGCLIIDADSEEGYKVLVVDQTNKSQEAVYWKDDFLKLRIRNDSYNQTSNVLGIYKNFVNEKIDDDFQISKPDKIDLLNKSMKYFKEKEKFDIDEFSDEVIGNEVASNSFKNMLSSFETEFDSPLSKGFDISGQAVKKQASSYKTVLKLDKNFHVYIHGDRSLLEQGFDEHRGKNYITLYYDKEA</sequence>
<protein>
    <recommendedName>
        <fullName evidence="3">Nucleoid-associated protein NdpA</fullName>
    </recommendedName>
</protein>
<organism evidence="1 2">
    <name type="scientific">Pelobium manganitolerans</name>
    <dbReference type="NCBI Taxonomy" id="1842495"/>
    <lineage>
        <taxon>Bacteria</taxon>
        <taxon>Pseudomonadati</taxon>
        <taxon>Bacteroidota</taxon>
        <taxon>Sphingobacteriia</taxon>
        <taxon>Sphingobacteriales</taxon>
        <taxon>Sphingobacteriaceae</taxon>
        <taxon>Pelobium</taxon>
    </lineage>
</organism>
<dbReference type="OrthoDB" id="9153118at2"/>
<gene>
    <name evidence="1" type="ORF">BCY91_09215</name>
</gene>
<keyword evidence="2" id="KW-1185">Reference proteome</keyword>
<dbReference type="AlphaFoldDB" id="A0A419S365"/>